<sequence>MQQSLVLSNCQHDQQSNQYHSSSLLCSRTVLDDCVEGSFTPGVGSYNIRSGSKLVYEQAPAFTIKGKYSDKQIQRTVGPGDYNTRKSISALEHIPGGQMNKQDRFRRNTSITPGPGQYEYSRSIIHSQGQSMSFRHKIAKDNANPGPNQYTLTQSQPLRGSSISGRHDSFQNIFRLGISGGPGPGQYTPKFESSFKNSNPSFPRAGLVPKTTQSQLVGPGKYDIQKGFNFNKKKTGGTGFTFGSRNKGHTF</sequence>
<dbReference type="PANTHER" id="PTHR21580">
    <property type="entry name" value="SHIPPO-1-RELATED"/>
    <property type="match status" value="1"/>
</dbReference>
<organism evidence="1">
    <name type="scientific">Spironucleus salmonicida</name>
    <dbReference type="NCBI Taxonomy" id="348837"/>
    <lineage>
        <taxon>Eukaryota</taxon>
        <taxon>Metamonada</taxon>
        <taxon>Diplomonadida</taxon>
        <taxon>Hexamitidae</taxon>
        <taxon>Hexamitinae</taxon>
        <taxon>Spironucleus</taxon>
    </lineage>
</organism>
<protein>
    <submittedName>
        <fullName evidence="1">SHIPPO 1-like protein</fullName>
    </submittedName>
</protein>
<name>V6LJJ5_9EUKA</name>
<evidence type="ECO:0000313" key="1">
    <source>
        <dbReference type="EMBL" id="EST44553.1"/>
    </source>
</evidence>
<dbReference type="Proteomes" id="UP000018208">
    <property type="component" value="Unassembled WGS sequence"/>
</dbReference>
<dbReference type="AlphaFoldDB" id="V6LJJ5"/>
<reference evidence="2" key="2">
    <citation type="submission" date="2020-12" db="EMBL/GenBank/DDBJ databases">
        <title>New Spironucleus salmonicida genome in near-complete chromosomes.</title>
        <authorList>
            <person name="Xu F."/>
            <person name="Kurt Z."/>
            <person name="Jimenez-Gonzalez A."/>
            <person name="Astvaldsson A."/>
            <person name="Andersson J.O."/>
            <person name="Svard S.G."/>
        </authorList>
    </citation>
    <scope>NUCLEOTIDE SEQUENCE</scope>
    <source>
        <strain evidence="2">ATCC 50377</strain>
    </source>
</reference>
<proteinExistence type="predicted"/>
<dbReference type="InterPro" id="IPR010736">
    <property type="entry name" value="SHIPPO-rpt"/>
</dbReference>
<dbReference type="InterPro" id="IPR051291">
    <property type="entry name" value="CIMAP"/>
</dbReference>
<accession>V6LJJ5</accession>
<dbReference type="EMBL" id="KI546115">
    <property type="protein sequence ID" value="EST44553.1"/>
    <property type="molecule type" value="Genomic_DNA"/>
</dbReference>
<reference evidence="1 2" key="1">
    <citation type="journal article" date="2014" name="PLoS Genet.">
        <title>The Genome of Spironucleus salmonicida Highlights a Fish Pathogen Adapted to Fluctuating Environments.</title>
        <authorList>
            <person name="Xu F."/>
            <person name="Jerlstrom-Hultqvist J."/>
            <person name="Einarsson E."/>
            <person name="Astvaldsson A."/>
            <person name="Svard S.G."/>
            <person name="Andersson J.O."/>
        </authorList>
    </citation>
    <scope>NUCLEOTIDE SEQUENCE</scope>
    <source>
        <strain evidence="2">ATCC 50377</strain>
    </source>
</reference>
<keyword evidence="3" id="KW-1185">Reference proteome</keyword>
<evidence type="ECO:0000313" key="2">
    <source>
        <dbReference type="EMBL" id="KAH0572480.1"/>
    </source>
</evidence>
<evidence type="ECO:0000313" key="3">
    <source>
        <dbReference type="Proteomes" id="UP000018208"/>
    </source>
</evidence>
<dbReference type="OrthoDB" id="429991at2759"/>
<dbReference type="EMBL" id="AUWU02000005">
    <property type="protein sequence ID" value="KAH0572480.1"/>
    <property type="molecule type" value="Genomic_DNA"/>
</dbReference>
<dbReference type="VEuPathDB" id="GiardiaDB:SS50377_24591"/>
<gene>
    <name evidence="1" type="ORF">SS50377_15555</name>
    <name evidence="2" type="ORF">SS50377_24591</name>
</gene>
<dbReference type="Pfam" id="PF07004">
    <property type="entry name" value="SHIPPO-rpt"/>
    <property type="match status" value="6"/>
</dbReference>